<evidence type="ECO:0000313" key="1">
    <source>
        <dbReference type="EMBL" id="OIJ20681.1"/>
    </source>
</evidence>
<evidence type="ECO:0000313" key="2">
    <source>
        <dbReference type="Proteomes" id="UP000180057"/>
    </source>
</evidence>
<protein>
    <submittedName>
        <fullName evidence="1">Uncharacterized protein</fullName>
    </submittedName>
</protein>
<organism evidence="1 2">
    <name type="scientific">Anaerobacillus alkalidiazotrophicus</name>
    <dbReference type="NCBI Taxonomy" id="472963"/>
    <lineage>
        <taxon>Bacteria</taxon>
        <taxon>Bacillati</taxon>
        <taxon>Bacillota</taxon>
        <taxon>Bacilli</taxon>
        <taxon>Bacillales</taxon>
        <taxon>Bacillaceae</taxon>
        <taxon>Anaerobacillus</taxon>
    </lineage>
</organism>
<reference evidence="1 2" key="1">
    <citation type="submission" date="2016-10" db="EMBL/GenBank/DDBJ databases">
        <title>Draft genome sequences of four alkaliphilic bacteria belonging to the Anaerobacillus genus.</title>
        <authorList>
            <person name="Bassil N.M."/>
            <person name="Lloyd J.R."/>
        </authorList>
    </citation>
    <scope>NUCLEOTIDE SEQUENCE [LARGE SCALE GENOMIC DNA]</scope>
    <source>
        <strain evidence="1 2">DSM 22531</strain>
    </source>
</reference>
<proteinExistence type="predicted"/>
<keyword evidence="2" id="KW-1185">Reference proteome</keyword>
<dbReference type="EMBL" id="MLQS01000008">
    <property type="protein sequence ID" value="OIJ20681.1"/>
    <property type="molecule type" value="Genomic_DNA"/>
</dbReference>
<comment type="caution">
    <text evidence="1">The sequence shown here is derived from an EMBL/GenBank/DDBJ whole genome shotgun (WGS) entry which is preliminary data.</text>
</comment>
<dbReference type="Proteomes" id="UP000180057">
    <property type="component" value="Unassembled WGS sequence"/>
</dbReference>
<dbReference type="AlphaFoldDB" id="A0A1S2M7L7"/>
<sequence>MLKHLLFLVSILTKRCYNNKKYAVKLLRICTVFLLIIDDFPPKTETDTKKVNAFHLGTKKPKTVVRILSKTATIEGKGNN</sequence>
<name>A0A1S2M7L7_9BACI</name>
<gene>
    <name evidence="1" type="ORF">BKP45_08540</name>
</gene>
<accession>A0A1S2M7L7</accession>